<reference evidence="8 9" key="1">
    <citation type="submission" date="2019-03" db="EMBL/GenBank/DDBJ databases">
        <title>Paraburkholderia sp. 7MH5, isolated from subtropical forest soil.</title>
        <authorList>
            <person name="Gao Z.-H."/>
            <person name="Qiu L.-H."/>
        </authorList>
    </citation>
    <scope>NUCLEOTIDE SEQUENCE [LARGE SCALE GENOMIC DNA]</scope>
    <source>
        <strain evidence="8 9">7MH5</strain>
    </source>
</reference>
<feature type="transmembrane region" description="Helical" evidence="6">
    <location>
        <begin position="44"/>
        <end position="68"/>
    </location>
</feature>
<dbReference type="SUPFAM" id="SSF58104">
    <property type="entry name" value="Methyl-accepting chemotaxis protein (MCP) signaling domain"/>
    <property type="match status" value="1"/>
</dbReference>
<gene>
    <name evidence="8" type="ORF">E1956_16355</name>
</gene>
<feature type="domain" description="Methyl-accepting transducer" evidence="7">
    <location>
        <begin position="314"/>
        <end position="543"/>
    </location>
</feature>
<evidence type="ECO:0000256" key="1">
    <source>
        <dbReference type="ARBA" id="ARBA00004370"/>
    </source>
</evidence>
<accession>A0A4P7CUD1</accession>
<dbReference type="PANTHER" id="PTHR43531">
    <property type="entry name" value="PROTEIN ICFG"/>
    <property type="match status" value="1"/>
</dbReference>
<dbReference type="InterPro" id="IPR004090">
    <property type="entry name" value="Chemotax_Me-accpt_rcpt"/>
</dbReference>
<dbReference type="GO" id="GO:0006935">
    <property type="term" value="P:chemotaxis"/>
    <property type="evidence" value="ECO:0007669"/>
    <property type="project" value="InterPro"/>
</dbReference>
<evidence type="ECO:0000256" key="6">
    <source>
        <dbReference type="SAM" id="Phobius"/>
    </source>
</evidence>
<proteinExistence type="inferred from homology"/>
<comment type="subcellular location">
    <subcellularLocation>
        <location evidence="1">Membrane</location>
    </subcellularLocation>
</comment>
<name>A0A4P7CUD1_9BURK</name>
<keyword evidence="6" id="KW-0812">Transmembrane</keyword>
<dbReference type="GO" id="GO:0007165">
    <property type="term" value="P:signal transduction"/>
    <property type="evidence" value="ECO:0007669"/>
    <property type="project" value="UniProtKB-KW"/>
</dbReference>
<dbReference type="Proteomes" id="UP000295727">
    <property type="component" value="Chromosome 2"/>
</dbReference>
<dbReference type="PANTHER" id="PTHR43531:SF14">
    <property type="entry name" value="METHYL-ACCEPTING CHEMOTAXIS PROTEIN I-RELATED"/>
    <property type="match status" value="1"/>
</dbReference>
<dbReference type="Gene3D" id="1.10.287.950">
    <property type="entry name" value="Methyl-accepting chemotaxis protein"/>
    <property type="match status" value="1"/>
</dbReference>
<keyword evidence="6" id="KW-1133">Transmembrane helix</keyword>
<dbReference type="EMBL" id="CP038149">
    <property type="protein sequence ID" value="QBQ98837.1"/>
    <property type="molecule type" value="Genomic_DNA"/>
</dbReference>
<dbReference type="KEGG" id="ppai:E1956_16355"/>
<comment type="similarity">
    <text evidence="3">Belongs to the methyl-accepting chemotaxis (MCP) protein family.</text>
</comment>
<dbReference type="GO" id="GO:0004888">
    <property type="term" value="F:transmembrane signaling receptor activity"/>
    <property type="evidence" value="ECO:0007669"/>
    <property type="project" value="InterPro"/>
</dbReference>
<feature type="region of interest" description="Disordered" evidence="5">
    <location>
        <begin position="1"/>
        <end position="29"/>
    </location>
</feature>
<keyword evidence="9" id="KW-1185">Reference proteome</keyword>
<keyword evidence="4" id="KW-0807">Transducer</keyword>
<evidence type="ECO:0000259" key="7">
    <source>
        <dbReference type="PROSITE" id="PS50111"/>
    </source>
</evidence>
<dbReference type="PROSITE" id="PS50111">
    <property type="entry name" value="CHEMOTAXIS_TRANSDUC_2"/>
    <property type="match status" value="1"/>
</dbReference>
<dbReference type="SMART" id="SM00283">
    <property type="entry name" value="MA"/>
    <property type="match status" value="1"/>
</dbReference>
<dbReference type="FunFam" id="1.10.287.950:FF:000001">
    <property type="entry name" value="Methyl-accepting chemotaxis sensory transducer"/>
    <property type="match status" value="1"/>
</dbReference>
<dbReference type="GO" id="GO:0005886">
    <property type="term" value="C:plasma membrane"/>
    <property type="evidence" value="ECO:0007669"/>
    <property type="project" value="TreeGrafter"/>
</dbReference>
<evidence type="ECO:0000256" key="3">
    <source>
        <dbReference type="ARBA" id="ARBA00029447"/>
    </source>
</evidence>
<dbReference type="OrthoDB" id="9177860at2"/>
<evidence type="ECO:0000256" key="5">
    <source>
        <dbReference type="SAM" id="MobiDB-lite"/>
    </source>
</evidence>
<dbReference type="InterPro" id="IPR004089">
    <property type="entry name" value="MCPsignal_dom"/>
</dbReference>
<evidence type="ECO:0000313" key="8">
    <source>
        <dbReference type="EMBL" id="QBQ98837.1"/>
    </source>
</evidence>
<protein>
    <submittedName>
        <fullName evidence="8">Methyl-accepting chemotaxis protein</fullName>
    </submittedName>
</protein>
<dbReference type="Pfam" id="PF00015">
    <property type="entry name" value="MCPsignal"/>
    <property type="match status" value="1"/>
</dbReference>
<sequence>MDAAPHRDVLSSGAQTNVDGAGRPDTPSRLRTLRGSIKMAQTRIITRLSAGFGVVLTMLVALSVVGMASMTSIRSKLDDIVLVHDAETMRATNLRGAVSGIAIAIRNMAVMTNEQDVEAEQSAIKAQEVSYAENYRALGRLFDTSPLTTAKERSLFAALRDEEAQTMPLVEKEAMNWALANDQDAALKVLVNEVRPKQVAWLATLDQLLALEQGRAHDAADAAAATWSRLALVTVAAVLAALCVGVAAAILITRSILRQLGGDPGEAQRLASEIAGGNLAVAVVLRPNDNRSLMASLETMRLQLMSIVGQIKTSTESIAVRAGEIATGNRDLSQRTEEQAASLQQAAASMTELTAAVTQNSDDAAHASTIASAASEAAGRGGELVGRVISTMEDIAGSSTRVAEIIGVIEGIAFQTNILALNAAVEAARAGAEGRGFAVVAGEVRTLAQRTAHAAKEVKALVGESAGHVEAGSRLVADAGERISGLVRSVHEFTGIMSNIATACAAQKSDIEQVNRAVAEMDETTQRNAALVEQVAGAAQTLAGGAAGLREAVAVFNVAGARSEARHEVIGGEAHIALRVAGATALSR</sequence>
<keyword evidence="2" id="KW-0488">Methylation</keyword>
<evidence type="ECO:0000256" key="4">
    <source>
        <dbReference type="PROSITE-ProRule" id="PRU00284"/>
    </source>
</evidence>
<feature type="transmembrane region" description="Helical" evidence="6">
    <location>
        <begin position="230"/>
        <end position="252"/>
    </location>
</feature>
<evidence type="ECO:0000256" key="2">
    <source>
        <dbReference type="ARBA" id="ARBA00022481"/>
    </source>
</evidence>
<organism evidence="8 9">
    <name type="scientific">Paraburkholderia pallida</name>
    <dbReference type="NCBI Taxonomy" id="2547399"/>
    <lineage>
        <taxon>Bacteria</taxon>
        <taxon>Pseudomonadati</taxon>
        <taxon>Pseudomonadota</taxon>
        <taxon>Betaproteobacteria</taxon>
        <taxon>Burkholderiales</taxon>
        <taxon>Burkholderiaceae</taxon>
        <taxon>Paraburkholderia</taxon>
    </lineage>
</organism>
<dbReference type="InterPro" id="IPR024478">
    <property type="entry name" value="HlyB_4HB_MCP"/>
</dbReference>
<dbReference type="Pfam" id="PF12729">
    <property type="entry name" value="4HB_MCP_1"/>
    <property type="match status" value="1"/>
</dbReference>
<dbReference type="InterPro" id="IPR051310">
    <property type="entry name" value="MCP_chemotaxis"/>
</dbReference>
<dbReference type="PRINTS" id="PR00260">
    <property type="entry name" value="CHEMTRNSDUCR"/>
</dbReference>
<dbReference type="CDD" id="cd19411">
    <property type="entry name" value="MCP2201-like_sensor"/>
    <property type="match status" value="1"/>
</dbReference>
<evidence type="ECO:0000313" key="9">
    <source>
        <dbReference type="Proteomes" id="UP000295727"/>
    </source>
</evidence>
<dbReference type="AlphaFoldDB" id="A0A4P7CUD1"/>
<dbReference type="InterPro" id="IPR047347">
    <property type="entry name" value="YvaQ-like_sensor"/>
</dbReference>
<keyword evidence="6" id="KW-0472">Membrane</keyword>